<evidence type="ECO:0000256" key="5">
    <source>
        <dbReference type="ARBA" id="ARBA00022723"/>
    </source>
</evidence>
<evidence type="ECO:0000256" key="2">
    <source>
        <dbReference type="ARBA" id="ARBA00005300"/>
    </source>
</evidence>
<evidence type="ECO:0000256" key="4">
    <source>
        <dbReference type="ARBA" id="ARBA00022722"/>
    </source>
</evidence>
<comment type="caution">
    <text evidence="11">The sequence shown here is derived from an EMBL/GenBank/DDBJ whole genome shotgun (WGS) entry which is preliminary data.</text>
</comment>
<evidence type="ECO:0000256" key="8">
    <source>
        <dbReference type="SAM" id="Coils"/>
    </source>
</evidence>
<evidence type="ECO:0000259" key="10">
    <source>
        <dbReference type="PROSITE" id="PS50879"/>
    </source>
</evidence>
<evidence type="ECO:0000313" key="12">
    <source>
        <dbReference type="Proteomes" id="UP001498476"/>
    </source>
</evidence>
<dbReference type="SUPFAM" id="SSF53098">
    <property type="entry name" value="Ribonuclease H-like"/>
    <property type="match status" value="1"/>
</dbReference>
<keyword evidence="5" id="KW-0479">Metal-binding</keyword>
<reference evidence="11 12" key="1">
    <citation type="journal article" date="2025" name="Microbiol. Resour. Announc.">
        <title>Draft genome sequences for Neonectria magnoliae and Neonectria punicea, canker pathogens of Liriodendron tulipifera and Acer saccharum in West Virginia.</title>
        <authorList>
            <person name="Petronek H.M."/>
            <person name="Kasson M.T."/>
            <person name="Metheny A.M."/>
            <person name="Stauder C.M."/>
            <person name="Lovett B."/>
            <person name="Lynch S.C."/>
            <person name="Garnas J.R."/>
            <person name="Kasson L.R."/>
            <person name="Stajich J.E."/>
        </authorList>
    </citation>
    <scope>NUCLEOTIDE SEQUENCE [LARGE SCALE GENOMIC DNA]</scope>
    <source>
        <strain evidence="11 12">NRRL 64653</strain>
    </source>
</reference>
<dbReference type="Gene3D" id="3.30.420.10">
    <property type="entry name" value="Ribonuclease H-like superfamily/Ribonuclease H"/>
    <property type="match status" value="1"/>
</dbReference>
<evidence type="ECO:0000256" key="7">
    <source>
        <dbReference type="ARBA" id="ARBA00022801"/>
    </source>
</evidence>
<dbReference type="EMBL" id="JAZAVJ010000153">
    <property type="protein sequence ID" value="KAK7409385.1"/>
    <property type="molecule type" value="Genomic_DNA"/>
</dbReference>
<dbReference type="Proteomes" id="UP001498476">
    <property type="component" value="Unassembled WGS sequence"/>
</dbReference>
<dbReference type="PROSITE" id="PS50879">
    <property type="entry name" value="RNASE_H_1"/>
    <property type="match status" value="1"/>
</dbReference>
<evidence type="ECO:0000256" key="6">
    <source>
        <dbReference type="ARBA" id="ARBA00022759"/>
    </source>
</evidence>
<evidence type="ECO:0000256" key="1">
    <source>
        <dbReference type="ARBA" id="ARBA00000077"/>
    </source>
</evidence>
<proteinExistence type="inferred from homology"/>
<keyword evidence="6" id="KW-0255">Endonuclease</keyword>
<dbReference type="InterPro" id="IPR002156">
    <property type="entry name" value="RNaseH_domain"/>
</dbReference>
<keyword evidence="7" id="KW-0378">Hydrolase</keyword>
<organism evidence="11 12">
    <name type="scientific">Neonectria punicea</name>
    <dbReference type="NCBI Taxonomy" id="979145"/>
    <lineage>
        <taxon>Eukaryota</taxon>
        <taxon>Fungi</taxon>
        <taxon>Dikarya</taxon>
        <taxon>Ascomycota</taxon>
        <taxon>Pezizomycotina</taxon>
        <taxon>Sordariomycetes</taxon>
        <taxon>Hypocreomycetidae</taxon>
        <taxon>Hypocreales</taxon>
        <taxon>Nectriaceae</taxon>
        <taxon>Neonectria</taxon>
    </lineage>
</organism>
<dbReference type="PANTHER" id="PTHR10642:SF26">
    <property type="entry name" value="RIBONUCLEASE H1"/>
    <property type="match status" value="1"/>
</dbReference>
<keyword evidence="12" id="KW-1185">Reference proteome</keyword>
<comment type="catalytic activity">
    <reaction evidence="1">
        <text>Endonucleolytic cleavage to 5'-phosphomonoester.</text>
        <dbReference type="EC" id="3.1.26.4"/>
    </reaction>
</comment>
<comment type="similarity">
    <text evidence="2">Belongs to the RNase H family.</text>
</comment>
<evidence type="ECO:0000313" key="11">
    <source>
        <dbReference type="EMBL" id="KAK7409385.1"/>
    </source>
</evidence>
<name>A0ABR1GV58_9HYPO</name>
<dbReference type="Pfam" id="PF00075">
    <property type="entry name" value="RNase_H"/>
    <property type="match status" value="1"/>
</dbReference>
<keyword evidence="4" id="KW-0540">Nuclease</keyword>
<protein>
    <recommendedName>
        <fullName evidence="3">ribonuclease H</fullName>
        <ecNumber evidence="3">3.1.26.4</ecNumber>
    </recommendedName>
</protein>
<dbReference type="InterPro" id="IPR050092">
    <property type="entry name" value="RNase_H"/>
</dbReference>
<feature type="domain" description="RNase H type-1" evidence="10">
    <location>
        <begin position="148"/>
        <end position="308"/>
    </location>
</feature>
<accession>A0ABR1GV58</accession>
<feature type="region of interest" description="Disordered" evidence="9">
    <location>
        <begin position="1"/>
        <end position="26"/>
    </location>
</feature>
<sequence>MASNHSAPRPGRSYADGSDSDDSDGPIELPNGSLICRPHHLKICPYCCVDFSFMDELLEEEELEEEELEEELLGEERLERETNEPQGDIVKGPHLLDLFGRPIERGTGQVFPTKFALPSAASTPDELFPVGISHQASPSVVRFIRRDDAKQILIYADGACLNNGQANPKAGWAFYFKPGTDKNPGTVSSRLEARGPFDEEFGQTSNRAELRAIVGALRFRHWRGEGFTTMVLATDSEYVAEGATAWTRGWVRKGWKTSMGANVKNKDLWEALLGEVERWDSHGLKIQFWRIPRGLNTVADRAAKQAAENMGDEHIFNDISGALV</sequence>
<feature type="coiled-coil region" evidence="8">
    <location>
        <begin position="51"/>
        <end position="78"/>
    </location>
</feature>
<evidence type="ECO:0000256" key="3">
    <source>
        <dbReference type="ARBA" id="ARBA00012180"/>
    </source>
</evidence>
<dbReference type="InterPro" id="IPR036397">
    <property type="entry name" value="RNaseH_sf"/>
</dbReference>
<keyword evidence="8" id="KW-0175">Coiled coil</keyword>
<gene>
    <name evidence="11" type="ORF">QQX98_008447</name>
</gene>
<dbReference type="PANTHER" id="PTHR10642">
    <property type="entry name" value="RIBONUCLEASE H1"/>
    <property type="match status" value="1"/>
</dbReference>
<dbReference type="CDD" id="cd13934">
    <property type="entry name" value="RNase_H_Dikarya_like"/>
    <property type="match status" value="1"/>
</dbReference>
<dbReference type="InterPro" id="IPR012337">
    <property type="entry name" value="RNaseH-like_sf"/>
</dbReference>
<evidence type="ECO:0000256" key="9">
    <source>
        <dbReference type="SAM" id="MobiDB-lite"/>
    </source>
</evidence>
<dbReference type="EC" id="3.1.26.4" evidence="3"/>